<feature type="repeat" description="ANK" evidence="3">
    <location>
        <begin position="41"/>
        <end position="73"/>
    </location>
</feature>
<feature type="repeat" description="ANK" evidence="3">
    <location>
        <begin position="107"/>
        <end position="139"/>
    </location>
</feature>
<feature type="compositionally biased region" description="Basic and acidic residues" evidence="5">
    <location>
        <begin position="247"/>
        <end position="263"/>
    </location>
</feature>
<evidence type="ECO:0000256" key="4">
    <source>
        <dbReference type="SAM" id="Coils"/>
    </source>
</evidence>
<dbReference type="SUPFAM" id="SSF48403">
    <property type="entry name" value="Ankyrin repeat"/>
    <property type="match status" value="1"/>
</dbReference>
<dbReference type="Gene3D" id="1.25.40.20">
    <property type="entry name" value="Ankyrin repeat-containing domain"/>
    <property type="match status" value="3"/>
</dbReference>
<name>A0ABM4QJV7_EQUPR</name>
<dbReference type="PANTHER" id="PTHR24203:SF84">
    <property type="entry name" value="ANKYRIN REPEAT DOMAIN-CONTAINING PROTEIN 6"/>
    <property type="match status" value="1"/>
</dbReference>
<reference evidence="7" key="1">
    <citation type="submission" date="2025-08" db="UniProtKB">
        <authorList>
            <consortium name="RefSeq"/>
        </authorList>
    </citation>
    <scope>IDENTIFICATION</scope>
    <source>
        <tissue evidence="7">Blood</tissue>
    </source>
</reference>
<dbReference type="Pfam" id="PF13637">
    <property type="entry name" value="Ank_4"/>
    <property type="match status" value="1"/>
</dbReference>
<dbReference type="SMART" id="SM00248">
    <property type="entry name" value="ANK"/>
    <property type="match status" value="7"/>
</dbReference>
<feature type="repeat" description="ANK" evidence="3">
    <location>
        <begin position="74"/>
        <end position="106"/>
    </location>
</feature>
<organism evidence="6 7">
    <name type="scientific">Equus przewalskii</name>
    <name type="common">Przewalski's horse</name>
    <name type="synonym">Equus caballus przewalskii</name>
    <dbReference type="NCBI Taxonomy" id="9798"/>
    <lineage>
        <taxon>Eukaryota</taxon>
        <taxon>Metazoa</taxon>
        <taxon>Chordata</taxon>
        <taxon>Craniata</taxon>
        <taxon>Vertebrata</taxon>
        <taxon>Euteleostomi</taxon>
        <taxon>Mammalia</taxon>
        <taxon>Eutheria</taxon>
        <taxon>Laurasiatheria</taxon>
        <taxon>Perissodactyla</taxon>
        <taxon>Equidae</taxon>
        <taxon>Equus</taxon>
    </lineage>
</organism>
<feature type="region of interest" description="Disordered" evidence="5">
    <location>
        <begin position="486"/>
        <end position="508"/>
    </location>
</feature>
<protein>
    <submittedName>
        <fullName evidence="7">Ankyrin repeat domain-containing protein 6 isoform X8</fullName>
    </submittedName>
</protein>
<gene>
    <name evidence="7" type="primary">ANKRD6</name>
</gene>
<dbReference type="PRINTS" id="PR01415">
    <property type="entry name" value="ANKYRIN"/>
</dbReference>
<evidence type="ECO:0000313" key="6">
    <source>
        <dbReference type="Proteomes" id="UP001652662"/>
    </source>
</evidence>
<dbReference type="PROSITE" id="PS50088">
    <property type="entry name" value="ANK_REPEAT"/>
    <property type="match status" value="5"/>
</dbReference>
<keyword evidence="2 3" id="KW-0040">ANK repeat</keyword>
<dbReference type="Pfam" id="PF12796">
    <property type="entry name" value="Ank_2"/>
    <property type="match status" value="2"/>
</dbReference>
<feature type="region of interest" description="Disordered" evidence="5">
    <location>
        <begin position="244"/>
        <end position="353"/>
    </location>
</feature>
<proteinExistence type="predicted"/>
<keyword evidence="4" id="KW-0175">Coiled coil</keyword>
<feature type="compositionally biased region" description="Polar residues" evidence="5">
    <location>
        <begin position="493"/>
        <end position="508"/>
    </location>
</feature>
<dbReference type="RefSeq" id="XP_070489723.1">
    <property type="nucleotide sequence ID" value="XM_070633622.1"/>
</dbReference>
<sequence length="693" mass="76169">MSQQDAVAALSERLLIAAYKGQVENVVQLINKGAKVAVTKHGRTPLHLAANKGHLSVVQILLKAGCDLDVQDDGDQTALHRATVVGNTEVIAALIQEGCALDRQDKDGNTALHEASWHGFSQSAKLLVKAGANVLAKNKAGDTCLHVAARYNHLSIIKLLLSAFCSVHEKNQAGDTALHVAAALNHKKVVKILLEAGADGTIVNNAGQTPLETARYHNNPEVALLLTKAPQVLRFSRGRSLRKKRERLKEERRAQSVPRDEVAQSKGSVSAGDTPSSEQAAPRKEEPREDFLSASPEPRAKDNRQRKSRPKASAFSDPTPPADQQPGHQKNLHTHNHPKKKARHRCSPPPPPHEFRAYQLYTLYRGKDGKVMQAPIDGCRCEPLINKLENQLEATVEEIRAELGSVQDKMNTKLGHMESKTQHQMRVLDKLMVERLSAERTECLNRLQLHSDTEKQEGEKRQMSLVDELKTWCMLKIQNLELKLSGDSRASRTKSTPSTCESSTGVDQSVVTAGPVAASDTSPQVVRPKEKALNATATHRLQQELSSSDCTGSRLRNVKVQTALLPLKEAAKCDQQAGPCVDRGTQTKKSGKSGQTRHRAQQPAPAASCGPPPAAGSEQTAPHLRDTSQALEITQYFFEAVSTQMEKWYERKIEEARSQASQKAQQDKATLKEHIKSLEEELAKLRTKVQKEN</sequence>
<feature type="region of interest" description="Disordered" evidence="5">
    <location>
        <begin position="575"/>
        <end position="622"/>
    </location>
</feature>
<feature type="repeat" description="ANK" evidence="3">
    <location>
        <begin position="140"/>
        <end position="172"/>
    </location>
</feature>
<dbReference type="GeneID" id="103562856"/>
<feature type="compositionally biased region" description="Basic and acidic residues" evidence="5">
    <location>
        <begin position="281"/>
        <end position="291"/>
    </location>
</feature>
<dbReference type="Proteomes" id="UP001652662">
    <property type="component" value="Chromosome 9"/>
</dbReference>
<evidence type="ECO:0000256" key="2">
    <source>
        <dbReference type="ARBA" id="ARBA00023043"/>
    </source>
</evidence>
<feature type="coiled-coil region" evidence="4">
    <location>
        <begin position="661"/>
        <end position="688"/>
    </location>
</feature>
<evidence type="ECO:0000256" key="3">
    <source>
        <dbReference type="PROSITE-ProRule" id="PRU00023"/>
    </source>
</evidence>
<evidence type="ECO:0000313" key="7">
    <source>
        <dbReference type="RefSeq" id="XP_070489723.1"/>
    </source>
</evidence>
<feature type="compositionally biased region" description="Basic residues" evidence="5">
    <location>
        <begin position="330"/>
        <end position="346"/>
    </location>
</feature>
<dbReference type="InterPro" id="IPR036770">
    <property type="entry name" value="Ankyrin_rpt-contain_sf"/>
</dbReference>
<evidence type="ECO:0000256" key="5">
    <source>
        <dbReference type="SAM" id="MobiDB-lite"/>
    </source>
</evidence>
<feature type="repeat" description="ANK" evidence="3">
    <location>
        <begin position="173"/>
        <end position="205"/>
    </location>
</feature>
<feature type="compositionally biased region" description="Basic residues" evidence="5">
    <location>
        <begin position="589"/>
        <end position="600"/>
    </location>
</feature>
<accession>A0ABM4QJV7</accession>
<feature type="compositionally biased region" description="Polar residues" evidence="5">
    <location>
        <begin position="265"/>
        <end position="279"/>
    </location>
</feature>
<keyword evidence="6" id="KW-1185">Reference proteome</keyword>
<dbReference type="PANTHER" id="PTHR24203">
    <property type="entry name" value="ANKYRIN REPEAT FAMILY PROTEIN"/>
    <property type="match status" value="1"/>
</dbReference>
<dbReference type="InterPro" id="IPR002110">
    <property type="entry name" value="Ankyrin_rpt"/>
</dbReference>
<keyword evidence="1" id="KW-0677">Repeat</keyword>
<evidence type="ECO:0000256" key="1">
    <source>
        <dbReference type="ARBA" id="ARBA00022737"/>
    </source>
</evidence>
<dbReference type="PROSITE" id="PS50297">
    <property type="entry name" value="ANK_REP_REGION"/>
    <property type="match status" value="5"/>
</dbReference>